<dbReference type="Proteomes" id="UP001529510">
    <property type="component" value="Unassembled WGS sequence"/>
</dbReference>
<keyword evidence="3" id="KW-1185">Reference proteome</keyword>
<proteinExistence type="predicted"/>
<organism evidence="2 3">
    <name type="scientific">Cirrhinus mrigala</name>
    <name type="common">Mrigala</name>
    <dbReference type="NCBI Taxonomy" id="683832"/>
    <lineage>
        <taxon>Eukaryota</taxon>
        <taxon>Metazoa</taxon>
        <taxon>Chordata</taxon>
        <taxon>Craniata</taxon>
        <taxon>Vertebrata</taxon>
        <taxon>Euteleostomi</taxon>
        <taxon>Actinopterygii</taxon>
        <taxon>Neopterygii</taxon>
        <taxon>Teleostei</taxon>
        <taxon>Ostariophysi</taxon>
        <taxon>Cypriniformes</taxon>
        <taxon>Cyprinidae</taxon>
        <taxon>Labeoninae</taxon>
        <taxon>Labeonini</taxon>
        <taxon>Cirrhinus</taxon>
    </lineage>
</organism>
<feature type="non-terminal residue" evidence="2">
    <location>
        <position position="95"/>
    </location>
</feature>
<evidence type="ECO:0000313" key="3">
    <source>
        <dbReference type="Proteomes" id="UP001529510"/>
    </source>
</evidence>
<accession>A0ABD0N6V0</accession>
<protein>
    <submittedName>
        <fullName evidence="2">Uncharacterized protein</fullName>
    </submittedName>
</protein>
<sequence length="95" mass="10242">SSHPAPSETHHMSPAHLSPGPPTYPTNGSDHLPIPRHTQGHRRRSKRADPTPQVDGTTLMMATSPEFPTKMAASPESPVKMQSFWAPILSLSSPA</sequence>
<dbReference type="EMBL" id="JAMKFB020000024">
    <property type="protein sequence ID" value="KAL0157209.1"/>
    <property type="molecule type" value="Genomic_DNA"/>
</dbReference>
<reference evidence="2 3" key="1">
    <citation type="submission" date="2024-05" db="EMBL/GenBank/DDBJ databases">
        <title>Genome sequencing and assembly of Indian major carp, Cirrhinus mrigala (Hamilton, 1822).</title>
        <authorList>
            <person name="Mohindra V."/>
            <person name="Chowdhury L.M."/>
            <person name="Lal K."/>
            <person name="Jena J.K."/>
        </authorList>
    </citation>
    <scope>NUCLEOTIDE SEQUENCE [LARGE SCALE GENOMIC DNA]</scope>
    <source>
        <strain evidence="2">CM1030</strain>
        <tissue evidence="2">Blood</tissue>
    </source>
</reference>
<dbReference type="AlphaFoldDB" id="A0ABD0N6V0"/>
<evidence type="ECO:0000256" key="1">
    <source>
        <dbReference type="SAM" id="MobiDB-lite"/>
    </source>
</evidence>
<name>A0ABD0N6V0_CIRMR</name>
<feature type="non-terminal residue" evidence="2">
    <location>
        <position position="1"/>
    </location>
</feature>
<feature type="region of interest" description="Disordered" evidence="1">
    <location>
        <begin position="1"/>
        <end position="63"/>
    </location>
</feature>
<comment type="caution">
    <text evidence="2">The sequence shown here is derived from an EMBL/GenBank/DDBJ whole genome shotgun (WGS) entry which is preliminary data.</text>
</comment>
<gene>
    <name evidence="2" type="ORF">M9458_048455</name>
</gene>
<evidence type="ECO:0000313" key="2">
    <source>
        <dbReference type="EMBL" id="KAL0157209.1"/>
    </source>
</evidence>